<protein>
    <submittedName>
        <fullName evidence="2">Uncharacterized protein</fullName>
    </submittedName>
</protein>
<keyword evidence="1" id="KW-0732">Signal</keyword>
<organism evidence="2 3">
    <name type="scientific">Bdellovibrio reynosensis</name>
    <dbReference type="NCBI Taxonomy" id="2835041"/>
    <lineage>
        <taxon>Bacteria</taxon>
        <taxon>Pseudomonadati</taxon>
        <taxon>Bdellovibrionota</taxon>
        <taxon>Bdellovibrionia</taxon>
        <taxon>Bdellovibrionales</taxon>
        <taxon>Pseudobdellovibrionaceae</taxon>
        <taxon>Bdellovibrio</taxon>
    </lineage>
</organism>
<dbReference type="EMBL" id="CP093442">
    <property type="protein sequence ID" value="UOF00984.1"/>
    <property type="molecule type" value="Genomic_DNA"/>
</dbReference>
<proteinExistence type="predicted"/>
<dbReference type="Proteomes" id="UP000830116">
    <property type="component" value="Chromosome"/>
</dbReference>
<feature type="chain" id="PRO_5045974964" evidence="1">
    <location>
        <begin position="22"/>
        <end position="450"/>
    </location>
</feature>
<accession>A0ABY4C8C5</accession>
<sequence>MNLCAVSVLSSMTLISSFAMAISLGNFEGESRKEFKSPRNLTELCVIGKKWPGADYRTEDQKKEGTLCGYDFYTNMGVCPKYNSTNPAILLLEPNAQYTKQQIDASNCDVKKMGVKTEAKFKQSITCSYTPAILAYYHLSRIFGNAGRVPPAVIRTMDITIHKRLTDKAINTLQGTNNPILASWEKVLEVHQSPRFFPAVVDAQATQFYGALSDNPKNEEQYVDVSGVGKYDTRYERFMNQDPFKRLISSASVSQMVGTTDFAQVAQTALQLKDVSDMILMDTLLNQQDRIGNIHYKFFWYYIDPVAKKVVRQKSDAKWVNDVIQVPEQETSAMAGKKAALVKEMLLKDNDCGVTKTNMMKKYKVLEQIRHMSFHTYKKFMAFEQALSTPAGQDYFVKELLFSPSEFRHLQRNAAEAKQILKTKCQANQLRFDVDLELYVPGAAAPAPSC</sequence>
<reference evidence="2" key="1">
    <citation type="submission" date="2022-03" db="EMBL/GenBank/DDBJ databases">
        <title>Genome Identification and Characterization of new species Bdellovibrio reynosense LBG001 sp. nov. from a Mexico soil sample.</title>
        <authorList>
            <person name="Camilli A."/>
            <person name="Ajao Y."/>
            <person name="Guo X."/>
        </authorList>
    </citation>
    <scope>NUCLEOTIDE SEQUENCE</scope>
    <source>
        <strain evidence="2">LBG001</strain>
    </source>
</reference>
<gene>
    <name evidence="2" type="ORF">MNR06_14880</name>
</gene>
<evidence type="ECO:0000313" key="3">
    <source>
        <dbReference type="Proteomes" id="UP000830116"/>
    </source>
</evidence>
<evidence type="ECO:0000256" key="1">
    <source>
        <dbReference type="SAM" id="SignalP"/>
    </source>
</evidence>
<dbReference type="RefSeq" id="WP_243537199.1">
    <property type="nucleotide sequence ID" value="NZ_CP093442.1"/>
</dbReference>
<evidence type="ECO:0000313" key="2">
    <source>
        <dbReference type="EMBL" id="UOF00984.1"/>
    </source>
</evidence>
<keyword evidence="3" id="KW-1185">Reference proteome</keyword>
<feature type="signal peptide" evidence="1">
    <location>
        <begin position="1"/>
        <end position="21"/>
    </location>
</feature>
<name>A0ABY4C8C5_9BACT</name>